<dbReference type="SUPFAM" id="SSF56059">
    <property type="entry name" value="Glutathione synthetase ATP-binding domain-like"/>
    <property type="match status" value="1"/>
</dbReference>
<evidence type="ECO:0000256" key="9">
    <source>
        <dbReference type="ARBA" id="ARBA00022840"/>
    </source>
</evidence>
<evidence type="ECO:0000256" key="5">
    <source>
        <dbReference type="ARBA" id="ARBA00022490"/>
    </source>
</evidence>
<comment type="pathway">
    <text evidence="16">Cell wall biogenesis; peptidoglycan biosynthesis.</text>
</comment>
<dbReference type="PANTHER" id="PTHR23132">
    <property type="entry name" value="D-ALANINE--D-ALANINE LIGASE"/>
    <property type="match status" value="1"/>
</dbReference>
<dbReference type="InterPro" id="IPR013815">
    <property type="entry name" value="ATP_grasp_subdomain_1"/>
</dbReference>
<dbReference type="EMBL" id="CP015519">
    <property type="protein sequence ID" value="APG28880.1"/>
    <property type="molecule type" value="Genomic_DNA"/>
</dbReference>
<dbReference type="GO" id="GO:0008360">
    <property type="term" value="P:regulation of cell shape"/>
    <property type="evidence" value="ECO:0007669"/>
    <property type="project" value="UniProtKB-KW"/>
</dbReference>
<dbReference type="Proteomes" id="UP000182517">
    <property type="component" value="Chromosome"/>
</dbReference>
<evidence type="ECO:0000256" key="18">
    <source>
        <dbReference type="PIRSR" id="PIRSR039102-3"/>
    </source>
</evidence>
<dbReference type="Gene3D" id="3.40.50.20">
    <property type="match status" value="1"/>
</dbReference>
<keyword evidence="10 18" id="KW-0460">Magnesium</keyword>
<dbReference type="GO" id="GO:0005737">
    <property type="term" value="C:cytoplasm"/>
    <property type="evidence" value="ECO:0007669"/>
    <property type="project" value="UniProtKB-SubCell"/>
</dbReference>
<dbReference type="InterPro" id="IPR005905">
    <property type="entry name" value="D_ala_D_ala"/>
</dbReference>
<evidence type="ECO:0000256" key="6">
    <source>
        <dbReference type="ARBA" id="ARBA00022598"/>
    </source>
</evidence>
<feature type="active site" evidence="17">
    <location>
        <position position="280"/>
    </location>
</feature>
<dbReference type="NCBIfam" id="TIGR01205">
    <property type="entry name" value="D_ala_D_alaTIGR"/>
    <property type="match status" value="1"/>
</dbReference>
<dbReference type="RefSeq" id="WP_072284903.1">
    <property type="nucleotide sequence ID" value="NZ_CP015519.1"/>
</dbReference>
<keyword evidence="9 19" id="KW-0067">ATP-binding</keyword>
<comment type="cofactor">
    <cofactor evidence="18">
        <name>Mg(2+)</name>
        <dbReference type="ChEBI" id="CHEBI:18420"/>
    </cofactor>
    <cofactor evidence="18">
        <name>Mn(2+)</name>
        <dbReference type="ChEBI" id="CHEBI:29035"/>
    </cofactor>
    <text evidence="18">Binds 2 magnesium or manganese ions per subunit.</text>
</comment>
<dbReference type="GO" id="GO:0005524">
    <property type="term" value="F:ATP binding"/>
    <property type="evidence" value="ECO:0007669"/>
    <property type="project" value="UniProtKB-UniRule"/>
</dbReference>
<dbReference type="GO" id="GO:0071555">
    <property type="term" value="P:cell wall organization"/>
    <property type="evidence" value="ECO:0007669"/>
    <property type="project" value="UniProtKB-KW"/>
</dbReference>
<dbReference type="InterPro" id="IPR000291">
    <property type="entry name" value="D-Ala_lig_Van_CS"/>
</dbReference>
<evidence type="ECO:0000313" key="21">
    <source>
        <dbReference type="EMBL" id="APG28880.1"/>
    </source>
</evidence>
<gene>
    <name evidence="16" type="primary">ddl</name>
    <name evidence="21" type="ORF">A7E78_14195</name>
</gene>
<dbReference type="GO" id="GO:0009252">
    <property type="term" value="P:peptidoglycan biosynthetic process"/>
    <property type="evidence" value="ECO:0007669"/>
    <property type="project" value="UniProtKB-UniRule"/>
</dbReference>
<evidence type="ECO:0000259" key="20">
    <source>
        <dbReference type="PROSITE" id="PS50975"/>
    </source>
</evidence>
<evidence type="ECO:0000313" key="22">
    <source>
        <dbReference type="Proteomes" id="UP000182517"/>
    </source>
</evidence>
<feature type="binding site" evidence="18">
    <location>
        <position position="269"/>
    </location>
    <ligand>
        <name>Mg(2+)</name>
        <dbReference type="ChEBI" id="CHEBI:18420"/>
        <label>1</label>
    </ligand>
</feature>
<feature type="binding site" evidence="18">
    <location>
        <position position="269"/>
    </location>
    <ligand>
        <name>Mg(2+)</name>
        <dbReference type="ChEBI" id="CHEBI:18420"/>
        <label>2</label>
    </ligand>
</feature>
<comment type="cofactor">
    <cofactor evidence="1">
        <name>Mn(2+)</name>
        <dbReference type="ChEBI" id="CHEBI:29035"/>
    </cofactor>
</comment>
<feature type="active site" evidence="17">
    <location>
        <position position="21"/>
    </location>
</feature>
<dbReference type="OrthoDB" id="9813261at2"/>
<dbReference type="SUPFAM" id="SSF52440">
    <property type="entry name" value="PreATP-grasp domain"/>
    <property type="match status" value="1"/>
</dbReference>
<comment type="catalytic activity">
    <reaction evidence="15 16">
        <text>2 D-alanine + ATP = D-alanyl-D-alanine + ADP + phosphate + H(+)</text>
        <dbReference type="Rhea" id="RHEA:11224"/>
        <dbReference type="ChEBI" id="CHEBI:15378"/>
        <dbReference type="ChEBI" id="CHEBI:30616"/>
        <dbReference type="ChEBI" id="CHEBI:43474"/>
        <dbReference type="ChEBI" id="CHEBI:57416"/>
        <dbReference type="ChEBI" id="CHEBI:57822"/>
        <dbReference type="ChEBI" id="CHEBI:456216"/>
        <dbReference type="EC" id="6.3.2.4"/>
    </reaction>
</comment>
<dbReference type="NCBIfam" id="NF002378">
    <property type="entry name" value="PRK01372.1"/>
    <property type="match status" value="1"/>
</dbReference>
<evidence type="ECO:0000256" key="16">
    <source>
        <dbReference type="HAMAP-Rule" id="MF_00047"/>
    </source>
</evidence>
<dbReference type="InterPro" id="IPR011761">
    <property type="entry name" value="ATP-grasp"/>
</dbReference>
<feature type="binding site" evidence="18">
    <location>
        <position position="257"/>
    </location>
    <ligand>
        <name>Mg(2+)</name>
        <dbReference type="ChEBI" id="CHEBI:18420"/>
        <label>1</label>
    </ligand>
</feature>
<evidence type="ECO:0000256" key="2">
    <source>
        <dbReference type="ARBA" id="ARBA00004496"/>
    </source>
</evidence>
<evidence type="ECO:0000256" key="8">
    <source>
        <dbReference type="ARBA" id="ARBA00022741"/>
    </source>
</evidence>
<dbReference type="InterPro" id="IPR016185">
    <property type="entry name" value="PreATP-grasp_dom_sf"/>
</dbReference>
<comment type="function">
    <text evidence="16">Cell wall formation.</text>
</comment>
<evidence type="ECO:0000256" key="7">
    <source>
        <dbReference type="ARBA" id="ARBA00022723"/>
    </source>
</evidence>
<evidence type="ECO:0000256" key="13">
    <source>
        <dbReference type="ARBA" id="ARBA00023211"/>
    </source>
</evidence>
<dbReference type="Pfam" id="PF01820">
    <property type="entry name" value="Dala_Dala_lig_N"/>
    <property type="match status" value="1"/>
</dbReference>
<protein>
    <recommendedName>
        <fullName evidence="4 16">D-alanine--D-alanine ligase</fullName>
        <ecNumber evidence="4 16">6.3.2.4</ecNumber>
    </recommendedName>
    <alternativeName>
        <fullName evidence="16">D-Ala-D-Ala ligase</fullName>
    </alternativeName>
    <alternativeName>
        <fullName evidence="16">D-alanylalanine synthetase</fullName>
    </alternativeName>
</protein>
<dbReference type="GO" id="GO:0008716">
    <property type="term" value="F:D-alanine-D-alanine ligase activity"/>
    <property type="evidence" value="ECO:0007669"/>
    <property type="project" value="UniProtKB-UniRule"/>
</dbReference>
<evidence type="ECO:0000256" key="1">
    <source>
        <dbReference type="ARBA" id="ARBA00001936"/>
    </source>
</evidence>
<keyword evidence="14 16" id="KW-0961">Cell wall biogenesis/degradation</keyword>
<comment type="subcellular location">
    <subcellularLocation>
        <location evidence="2 16">Cytoplasm</location>
    </subcellularLocation>
</comment>
<dbReference type="GO" id="GO:0046872">
    <property type="term" value="F:metal ion binding"/>
    <property type="evidence" value="ECO:0007669"/>
    <property type="project" value="UniProtKB-KW"/>
</dbReference>
<organism evidence="21 22">
    <name type="scientific">Syntrophotalea acetylenivorans</name>
    <dbReference type="NCBI Taxonomy" id="1842532"/>
    <lineage>
        <taxon>Bacteria</taxon>
        <taxon>Pseudomonadati</taxon>
        <taxon>Thermodesulfobacteriota</taxon>
        <taxon>Desulfuromonadia</taxon>
        <taxon>Desulfuromonadales</taxon>
        <taxon>Syntrophotaleaceae</taxon>
        <taxon>Syntrophotalea</taxon>
    </lineage>
</organism>
<dbReference type="InterPro" id="IPR011095">
    <property type="entry name" value="Dala_Dala_lig_C"/>
</dbReference>
<evidence type="ECO:0000256" key="14">
    <source>
        <dbReference type="ARBA" id="ARBA00023316"/>
    </source>
</evidence>
<evidence type="ECO:0000256" key="11">
    <source>
        <dbReference type="ARBA" id="ARBA00022960"/>
    </source>
</evidence>
<dbReference type="AlphaFoldDB" id="A0A1L3GSM4"/>
<evidence type="ECO:0000256" key="12">
    <source>
        <dbReference type="ARBA" id="ARBA00022984"/>
    </source>
</evidence>
<dbReference type="EC" id="6.3.2.4" evidence="4 16"/>
<keyword evidence="22" id="KW-1185">Reference proteome</keyword>
<proteinExistence type="inferred from homology"/>
<dbReference type="KEGG" id="pef:A7E78_14195"/>
<feature type="binding site" evidence="18">
    <location>
        <position position="271"/>
    </location>
    <ligand>
        <name>Mg(2+)</name>
        <dbReference type="ChEBI" id="CHEBI:18420"/>
        <label>2</label>
    </ligand>
</feature>
<dbReference type="HAMAP" id="MF_00047">
    <property type="entry name" value="Dala_Dala_lig"/>
    <property type="match status" value="1"/>
</dbReference>
<dbReference type="PROSITE" id="PS00843">
    <property type="entry name" value="DALA_DALA_LIGASE_1"/>
    <property type="match status" value="1"/>
</dbReference>
<evidence type="ECO:0000256" key="17">
    <source>
        <dbReference type="PIRSR" id="PIRSR039102-1"/>
    </source>
</evidence>
<keyword evidence="7 18" id="KW-0479">Metal-binding</keyword>
<keyword evidence="8 19" id="KW-0547">Nucleotide-binding</keyword>
<dbReference type="PROSITE" id="PS00844">
    <property type="entry name" value="DALA_DALA_LIGASE_2"/>
    <property type="match status" value="1"/>
</dbReference>
<accession>A0A1L3GSM4</accession>
<dbReference type="PIRSF" id="PIRSF039102">
    <property type="entry name" value="Ddl/VanB"/>
    <property type="match status" value="1"/>
</dbReference>
<dbReference type="PANTHER" id="PTHR23132:SF23">
    <property type="entry name" value="D-ALANINE--D-ALANINE LIGASE B"/>
    <property type="match status" value="1"/>
</dbReference>
<evidence type="ECO:0000256" key="15">
    <source>
        <dbReference type="ARBA" id="ARBA00047614"/>
    </source>
</evidence>
<keyword evidence="5 16" id="KW-0963">Cytoplasm</keyword>
<evidence type="ECO:0000256" key="4">
    <source>
        <dbReference type="ARBA" id="ARBA00012216"/>
    </source>
</evidence>
<keyword evidence="6 16" id="KW-0436">Ligase</keyword>
<feature type="active site" evidence="17">
    <location>
        <position position="150"/>
    </location>
</feature>
<dbReference type="Pfam" id="PF07478">
    <property type="entry name" value="Dala_Dala_lig_C"/>
    <property type="match status" value="1"/>
</dbReference>
<dbReference type="PROSITE" id="PS50975">
    <property type="entry name" value="ATP_GRASP"/>
    <property type="match status" value="1"/>
</dbReference>
<keyword evidence="13 18" id="KW-0464">Manganese</keyword>
<dbReference type="STRING" id="1842532.A7E78_14195"/>
<dbReference type="UniPathway" id="UPA00219"/>
<dbReference type="Gene3D" id="3.30.470.20">
    <property type="entry name" value="ATP-grasp fold, B domain"/>
    <property type="match status" value="1"/>
</dbReference>
<evidence type="ECO:0000256" key="10">
    <source>
        <dbReference type="ARBA" id="ARBA00022842"/>
    </source>
</evidence>
<reference evidence="21 22" key="1">
    <citation type="journal article" date="2017" name="Genome Announc.">
        <title>Complete Genome Sequences of Two Acetylene-Fermenting Pelobacter acetylenicus Strains.</title>
        <authorList>
            <person name="Sutton J.M."/>
            <person name="Baesman S.M."/>
            <person name="Fierst J.L."/>
            <person name="Poret-Peterson A.T."/>
            <person name="Oremland R.S."/>
            <person name="Dunlap D.S."/>
            <person name="Akob D.M."/>
        </authorList>
    </citation>
    <scope>NUCLEOTIDE SEQUENCE [LARGE SCALE GENOMIC DNA]</scope>
    <source>
        <strain evidence="21 22">SFB93</strain>
    </source>
</reference>
<keyword evidence="11 16" id="KW-0133">Cell shape</keyword>
<feature type="domain" description="ATP-grasp" evidence="20">
    <location>
        <begin position="107"/>
        <end position="302"/>
    </location>
</feature>
<dbReference type="FunFam" id="3.30.470.20:FF:000008">
    <property type="entry name" value="D-alanine--D-alanine ligase"/>
    <property type="match status" value="1"/>
</dbReference>
<comment type="similarity">
    <text evidence="3 16">Belongs to the D-alanine--D-alanine ligase family.</text>
</comment>
<sequence>MIGDTPREKPIAVLMGGLSAERDVSLRTGEAVLQSLKRLGYAAFAIDAGRDLPSRLTWQQASKVFIALHGRYGEDGTVQGLLEIMQLPYTGSGVLASSMAMDKVVTKKLLVYHNQPTPAFVECTAADLVQGPLAECPPLPVVVKPAREGSTIGISLVRKEEELQPALEEALRHDELVLVEQFIAGREVTVGVLDGEALPIIEVVPEGGFYDYQAKYTAGRTEYLLPAPLESELYANLQQAAVEVFNILGCSGAARIDFMIRDDKFFCLEANTIPGMTETSLLPKAAAAAGISFDQLVERILAGAGINK</sequence>
<name>A0A1L3GSM4_9BACT</name>
<evidence type="ECO:0000256" key="3">
    <source>
        <dbReference type="ARBA" id="ARBA00010871"/>
    </source>
</evidence>
<dbReference type="InterPro" id="IPR011127">
    <property type="entry name" value="Dala_Dala_lig_N"/>
</dbReference>
<evidence type="ECO:0000256" key="19">
    <source>
        <dbReference type="PROSITE-ProRule" id="PRU00409"/>
    </source>
</evidence>
<keyword evidence="12 16" id="KW-0573">Peptidoglycan synthesis</keyword>
<dbReference type="Gene3D" id="3.30.1490.20">
    <property type="entry name" value="ATP-grasp fold, A domain"/>
    <property type="match status" value="1"/>
</dbReference>